<dbReference type="InterPro" id="IPR013325">
    <property type="entry name" value="RNA_pol_sigma_r2"/>
</dbReference>
<dbReference type="Proteomes" id="UP000319859">
    <property type="component" value="Unassembled WGS sequence"/>
</dbReference>
<evidence type="ECO:0000256" key="2">
    <source>
        <dbReference type="ARBA" id="ARBA00023015"/>
    </source>
</evidence>
<dbReference type="CDD" id="cd06171">
    <property type="entry name" value="Sigma70_r4"/>
    <property type="match status" value="1"/>
</dbReference>
<keyword evidence="5" id="KW-0804">Transcription</keyword>
<dbReference type="InterPro" id="IPR013324">
    <property type="entry name" value="RNA_pol_sigma_r3/r4-like"/>
</dbReference>
<dbReference type="Gene3D" id="1.10.10.10">
    <property type="entry name" value="Winged helix-like DNA-binding domain superfamily/Winged helix DNA-binding domain"/>
    <property type="match status" value="1"/>
</dbReference>
<dbReference type="Gene3D" id="1.10.1740.10">
    <property type="match status" value="1"/>
</dbReference>
<sequence>MSPSFPSRSSTVTAVPSSGGQGYAYGLSGAKAAIGLTTRVGGLMGLPFTRDGKGDPVQRSDGQNLATSSDEYLVGRVAQGDAQAFRVLTDRHLDRTVTLARRVLGGAAEAEDVAQEAFLRLWQHAERFRPAEARFSTWFYRITVNLCLDRKRRPVHDTLENVPEPVDPSLDAVALVERSELGRLVARAVDDLPERQRAAISLCYDAGLSNAEAAAAMEVSVGALETLLVRARRALRATLAPLAPSDAQDGRRSRTGGPR</sequence>
<dbReference type="SUPFAM" id="SSF88659">
    <property type="entry name" value="Sigma3 and sigma4 domains of RNA polymerase sigma factors"/>
    <property type="match status" value="1"/>
</dbReference>
<proteinExistence type="inferred from homology"/>
<evidence type="ECO:0000313" key="8">
    <source>
        <dbReference type="EMBL" id="TWB20694.1"/>
    </source>
</evidence>
<keyword evidence="3" id="KW-0731">Sigma factor</keyword>
<dbReference type="InterPro" id="IPR036388">
    <property type="entry name" value="WH-like_DNA-bd_sf"/>
</dbReference>
<keyword evidence="2" id="KW-0805">Transcription regulation</keyword>
<dbReference type="NCBIfam" id="TIGR02937">
    <property type="entry name" value="sigma70-ECF"/>
    <property type="match status" value="1"/>
</dbReference>
<dbReference type="GO" id="GO:0016987">
    <property type="term" value="F:sigma factor activity"/>
    <property type="evidence" value="ECO:0007669"/>
    <property type="project" value="UniProtKB-KW"/>
</dbReference>
<evidence type="ECO:0000259" key="6">
    <source>
        <dbReference type="Pfam" id="PF04542"/>
    </source>
</evidence>
<organism evidence="8 9">
    <name type="scientific">Nitrospirillum amazonense</name>
    <dbReference type="NCBI Taxonomy" id="28077"/>
    <lineage>
        <taxon>Bacteria</taxon>
        <taxon>Pseudomonadati</taxon>
        <taxon>Pseudomonadota</taxon>
        <taxon>Alphaproteobacteria</taxon>
        <taxon>Rhodospirillales</taxon>
        <taxon>Azospirillaceae</taxon>
        <taxon>Nitrospirillum</taxon>
    </lineage>
</organism>
<dbReference type="Pfam" id="PF08281">
    <property type="entry name" value="Sigma70_r4_2"/>
    <property type="match status" value="1"/>
</dbReference>
<dbReference type="EMBL" id="VITN01000006">
    <property type="protein sequence ID" value="TWB20694.1"/>
    <property type="molecule type" value="Genomic_DNA"/>
</dbReference>
<dbReference type="PANTHER" id="PTHR43133:SF8">
    <property type="entry name" value="RNA POLYMERASE SIGMA FACTOR HI_1459-RELATED"/>
    <property type="match status" value="1"/>
</dbReference>
<dbReference type="InterPro" id="IPR039425">
    <property type="entry name" value="RNA_pol_sigma-70-like"/>
</dbReference>
<protein>
    <submittedName>
        <fullName evidence="8">RNA polymerase sigma-70 factor (ECF subfamily)</fullName>
    </submittedName>
</protein>
<dbReference type="InterPro" id="IPR014284">
    <property type="entry name" value="RNA_pol_sigma-70_dom"/>
</dbReference>
<dbReference type="InterPro" id="IPR007627">
    <property type="entry name" value="RNA_pol_sigma70_r2"/>
</dbReference>
<comment type="similarity">
    <text evidence="1">Belongs to the sigma-70 factor family. ECF subfamily.</text>
</comment>
<dbReference type="NCBIfam" id="NF004113">
    <property type="entry name" value="PRK05602.1"/>
    <property type="match status" value="1"/>
</dbReference>
<feature type="domain" description="RNA polymerase sigma factor 70 region 4 type 2" evidence="7">
    <location>
        <begin position="184"/>
        <end position="235"/>
    </location>
</feature>
<dbReference type="InterPro" id="IPR013249">
    <property type="entry name" value="RNA_pol_sigma70_r4_t2"/>
</dbReference>
<accession>A0A560FGG7</accession>
<dbReference type="Pfam" id="PF04542">
    <property type="entry name" value="Sigma70_r2"/>
    <property type="match status" value="1"/>
</dbReference>
<evidence type="ECO:0000259" key="7">
    <source>
        <dbReference type="Pfam" id="PF08281"/>
    </source>
</evidence>
<keyword evidence="4" id="KW-0238">DNA-binding</keyword>
<evidence type="ECO:0000256" key="5">
    <source>
        <dbReference type="ARBA" id="ARBA00023163"/>
    </source>
</evidence>
<dbReference type="PANTHER" id="PTHR43133">
    <property type="entry name" value="RNA POLYMERASE ECF-TYPE SIGMA FACTO"/>
    <property type="match status" value="1"/>
</dbReference>
<evidence type="ECO:0000256" key="1">
    <source>
        <dbReference type="ARBA" id="ARBA00010641"/>
    </source>
</evidence>
<gene>
    <name evidence="8" type="ORF">FBZ89_10693</name>
</gene>
<evidence type="ECO:0000313" key="9">
    <source>
        <dbReference type="Proteomes" id="UP000319859"/>
    </source>
</evidence>
<comment type="caution">
    <text evidence="8">The sequence shown here is derived from an EMBL/GenBank/DDBJ whole genome shotgun (WGS) entry which is preliminary data.</text>
</comment>
<feature type="domain" description="RNA polymerase sigma-70 region 2" evidence="6">
    <location>
        <begin position="90"/>
        <end position="153"/>
    </location>
</feature>
<reference evidence="8 9" key="1">
    <citation type="submission" date="2019-06" db="EMBL/GenBank/DDBJ databases">
        <title>Genomic Encyclopedia of Type Strains, Phase IV (KMG-V): Genome sequencing to study the core and pangenomes of soil and plant-associated prokaryotes.</title>
        <authorList>
            <person name="Whitman W."/>
        </authorList>
    </citation>
    <scope>NUCLEOTIDE SEQUENCE [LARGE SCALE GENOMIC DNA]</scope>
    <source>
        <strain evidence="8 9">BR 11880</strain>
    </source>
</reference>
<evidence type="ECO:0000256" key="3">
    <source>
        <dbReference type="ARBA" id="ARBA00023082"/>
    </source>
</evidence>
<dbReference type="GO" id="GO:0006352">
    <property type="term" value="P:DNA-templated transcription initiation"/>
    <property type="evidence" value="ECO:0007669"/>
    <property type="project" value="InterPro"/>
</dbReference>
<name>A0A560FGG7_9PROT</name>
<dbReference type="AlphaFoldDB" id="A0A560FGG7"/>
<dbReference type="GO" id="GO:0003677">
    <property type="term" value="F:DNA binding"/>
    <property type="evidence" value="ECO:0007669"/>
    <property type="project" value="UniProtKB-KW"/>
</dbReference>
<dbReference type="SUPFAM" id="SSF88946">
    <property type="entry name" value="Sigma2 domain of RNA polymerase sigma factors"/>
    <property type="match status" value="1"/>
</dbReference>
<evidence type="ECO:0000256" key="4">
    <source>
        <dbReference type="ARBA" id="ARBA00023125"/>
    </source>
</evidence>